<dbReference type="InterPro" id="IPR005467">
    <property type="entry name" value="His_kinase_dom"/>
</dbReference>
<dbReference type="OrthoDB" id="569347at2"/>
<dbReference type="SUPFAM" id="SSF55781">
    <property type="entry name" value="GAF domain-like"/>
    <property type="match status" value="1"/>
</dbReference>
<evidence type="ECO:0000259" key="10">
    <source>
        <dbReference type="PROSITE" id="PS50109"/>
    </source>
</evidence>
<evidence type="ECO:0000256" key="3">
    <source>
        <dbReference type="ARBA" id="ARBA00012438"/>
    </source>
</evidence>
<dbReference type="SUPFAM" id="SSF47384">
    <property type="entry name" value="Homodimeric domain of signal transducing histidine kinase"/>
    <property type="match status" value="1"/>
</dbReference>
<dbReference type="Pfam" id="PF00072">
    <property type="entry name" value="Response_reg"/>
    <property type="match status" value="1"/>
</dbReference>
<comment type="catalytic activity">
    <reaction evidence="1">
        <text>ATP + protein L-histidine = ADP + protein N-phospho-L-histidine.</text>
        <dbReference type="EC" id="2.7.13.3"/>
    </reaction>
</comment>
<sequence length="785" mass="88061">MGALMRSLDWSKTPLGPVSSWPQSLRTAVSILLASRFPMLIHWGPELVQFYNDGFRPILGDLKHPGALGQPAYPWWTEIWDVLTPMFERVLAGEGTWYENQLILPNRNGYIEETYFTFSHSPIRDESGRVAGIFQAVTETTERVIDERRLRTLHDLVTNTATAQLTEEACRIATETLSQNAADIPFALLYLLDENGAQARLAGTTGLEAGTPASPLAIDLNTHEEPGMWPLARVARTGQIEQADNLVAQFGSLPGGPWPESPSTALVLPVAQPGVTLPAGLLVVGISPRRALNDTYRRFLSLVAGQIATAIANTRALEMERKRAEALAELDRAKSQFLANMSHELRTPLNGILGYAQILKKGKTITEHQKNGLSIIYQCGEHLLNLINDVLDISKIEARKMELYAKNFHFPEFLEGIAEICRIRAEQKGIELIYETLTPIPKAIRADEKRLRQILINLLGNAVKFTEQGYVTFKVGYHQERFRFQVEDTGIGIAPEKLEEIFLPFQQVGEKSRETEGTGLGLTISRQLVELMGGELKVESTLGKGSIFWLDLDLPEVEWTDVSYIEENNIIGFKGSKRKVLVVDDKWANRSVLVNMLEPLGFEVLEATDGLDSLNKACQFKPDIIFMDLVMPVMDGFEATRRLRMMPELEGVVVIAISASVFDFDHQQSREVGCDSFLPKPVREAELLEKLQIYLGLEWVYEENSYRHTTNAPVTAQDPLVIPPTQEVSALLDLAMRGDLKGIIQETTRLEELNRQWVPFAIHLRQLAKGFKGKQIREFLKNLKV</sequence>
<dbReference type="PROSITE" id="PS50109">
    <property type="entry name" value="HIS_KIN"/>
    <property type="match status" value="1"/>
</dbReference>
<evidence type="ECO:0000256" key="5">
    <source>
        <dbReference type="ARBA" id="ARBA00022679"/>
    </source>
</evidence>
<dbReference type="InterPro" id="IPR011006">
    <property type="entry name" value="CheY-like_superfamily"/>
</dbReference>
<dbReference type="Pfam" id="PF13185">
    <property type="entry name" value="GAF_2"/>
    <property type="match status" value="1"/>
</dbReference>
<dbReference type="RefSeq" id="WP_082051827.1">
    <property type="nucleotide sequence ID" value="NZ_JHEG04000001.1"/>
</dbReference>
<dbReference type="InterPro" id="IPR001789">
    <property type="entry name" value="Sig_transdc_resp-reg_receiver"/>
</dbReference>
<dbReference type="PANTHER" id="PTHR43047:SF72">
    <property type="entry name" value="OSMOSENSING HISTIDINE PROTEIN KINASE SLN1"/>
    <property type="match status" value="1"/>
</dbReference>
<evidence type="ECO:0000313" key="13">
    <source>
        <dbReference type="EMBL" id="KAF3890900.1"/>
    </source>
</evidence>
<dbReference type="FunFam" id="3.30.565.10:FF:000010">
    <property type="entry name" value="Sensor histidine kinase RcsC"/>
    <property type="match status" value="1"/>
</dbReference>
<dbReference type="SMART" id="SM00065">
    <property type="entry name" value="GAF"/>
    <property type="match status" value="1"/>
</dbReference>
<evidence type="ECO:0000256" key="1">
    <source>
        <dbReference type="ARBA" id="ARBA00000085"/>
    </source>
</evidence>
<gene>
    <name evidence="13" type="ORF">DA73_0400009595</name>
</gene>
<dbReference type="InterPro" id="IPR036097">
    <property type="entry name" value="HisK_dim/P_sf"/>
</dbReference>
<dbReference type="GO" id="GO:0000155">
    <property type="term" value="F:phosphorelay sensor kinase activity"/>
    <property type="evidence" value="ECO:0007669"/>
    <property type="project" value="InterPro"/>
</dbReference>
<dbReference type="SUPFAM" id="SSF55874">
    <property type="entry name" value="ATPase domain of HSP90 chaperone/DNA topoisomerase II/histidine kinase"/>
    <property type="match status" value="1"/>
</dbReference>
<feature type="domain" description="Response regulatory" evidence="11">
    <location>
        <begin position="579"/>
        <end position="695"/>
    </location>
</feature>
<dbReference type="CDD" id="cd00082">
    <property type="entry name" value="HisKA"/>
    <property type="match status" value="1"/>
</dbReference>
<dbReference type="SMART" id="SM00388">
    <property type="entry name" value="HisKA"/>
    <property type="match status" value="1"/>
</dbReference>
<comment type="caution">
    <text evidence="13">The sequence shown here is derived from an EMBL/GenBank/DDBJ whole genome shotgun (WGS) entry which is preliminary data.</text>
</comment>
<evidence type="ECO:0000259" key="12">
    <source>
        <dbReference type="PROSITE" id="PS50113"/>
    </source>
</evidence>
<evidence type="ECO:0000256" key="7">
    <source>
        <dbReference type="ARBA" id="ARBA00023012"/>
    </source>
</evidence>
<dbReference type="Proteomes" id="UP000029738">
    <property type="component" value="Unassembled WGS sequence"/>
</dbReference>
<dbReference type="EC" id="2.7.13.3" evidence="3"/>
<dbReference type="SMART" id="SM00448">
    <property type="entry name" value="REC"/>
    <property type="match status" value="1"/>
</dbReference>
<dbReference type="SUPFAM" id="SSF55785">
    <property type="entry name" value="PYP-like sensor domain (PAS domain)"/>
    <property type="match status" value="1"/>
</dbReference>
<dbReference type="InterPro" id="IPR003661">
    <property type="entry name" value="HisK_dim/P_dom"/>
</dbReference>
<dbReference type="Gene3D" id="3.30.450.20">
    <property type="entry name" value="PAS domain"/>
    <property type="match status" value="1"/>
</dbReference>
<dbReference type="EMBL" id="JHEG04000001">
    <property type="protein sequence ID" value="KAF3890900.1"/>
    <property type="molecule type" value="Genomic_DNA"/>
</dbReference>
<evidence type="ECO:0000256" key="4">
    <source>
        <dbReference type="ARBA" id="ARBA00022553"/>
    </source>
</evidence>
<keyword evidence="4 9" id="KW-0597">Phosphoprotein</keyword>
<dbReference type="InterPro" id="IPR003594">
    <property type="entry name" value="HATPase_dom"/>
</dbReference>
<dbReference type="Gene3D" id="3.30.565.10">
    <property type="entry name" value="Histidine kinase-like ATPase, C-terminal domain"/>
    <property type="match status" value="1"/>
</dbReference>
<dbReference type="GO" id="GO:0009927">
    <property type="term" value="F:histidine phosphotransfer kinase activity"/>
    <property type="evidence" value="ECO:0007669"/>
    <property type="project" value="TreeGrafter"/>
</dbReference>
<dbReference type="AlphaFoldDB" id="A0A8S9TEE1"/>
<feature type="domain" description="Histidine kinase" evidence="10">
    <location>
        <begin position="340"/>
        <end position="556"/>
    </location>
</feature>
<reference evidence="13" key="2">
    <citation type="submission" date="2019-11" db="EMBL/GenBank/DDBJ databases">
        <title>Improved Assembly of Tolypothrix boutellei genome.</title>
        <authorList>
            <person name="Sarangi A.N."/>
            <person name="Mukherjee M."/>
            <person name="Ghosh S."/>
            <person name="Singh D."/>
            <person name="Das A."/>
            <person name="Kant S."/>
            <person name="Prusty A."/>
            <person name="Tripathy S."/>
        </authorList>
    </citation>
    <scope>NUCLEOTIDE SEQUENCE</scope>
    <source>
        <strain evidence="13">VB521301</strain>
    </source>
</reference>
<dbReference type="Pfam" id="PF00512">
    <property type="entry name" value="HisKA"/>
    <property type="match status" value="1"/>
</dbReference>
<dbReference type="Gene3D" id="3.30.450.40">
    <property type="match status" value="1"/>
</dbReference>
<evidence type="ECO:0000256" key="6">
    <source>
        <dbReference type="ARBA" id="ARBA00022777"/>
    </source>
</evidence>
<evidence type="ECO:0000313" key="14">
    <source>
        <dbReference type="Proteomes" id="UP000029738"/>
    </source>
</evidence>
<dbReference type="Pfam" id="PF02518">
    <property type="entry name" value="HATPase_c"/>
    <property type="match status" value="1"/>
</dbReference>
<dbReference type="CDD" id="cd16922">
    <property type="entry name" value="HATPase_EvgS-ArcB-TorS-like"/>
    <property type="match status" value="1"/>
</dbReference>
<evidence type="ECO:0000256" key="8">
    <source>
        <dbReference type="ARBA" id="ARBA00074306"/>
    </source>
</evidence>
<dbReference type="InterPro" id="IPR004358">
    <property type="entry name" value="Sig_transdc_His_kin-like_C"/>
</dbReference>
<feature type="modified residue" description="4-aspartylphosphate" evidence="9">
    <location>
        <position position="628"/>
    </location>
</feature>
<dbReference type="InterPro" id="IPR036890">
    <property type="entry name" value="HATPase_C_sf"/>
</dbReference>
<name>A0A8S9TEE1_9CYAN</name>
<comment type="similarity">
    <text evidence="2">In the N-terminal section; belongs to the phytochrome family.</text>
</comment>
<dbReference type="InterPro" id="IPR003018">
    <property type="entry name" value="GAF"/>
</dbReference>
<evidence type="ECO:0000256" key="2">
    <source>
        <dbReference type="ARBA" id="ARBA00006402"/>
    </source>
</evidence>
<keyword evidence="14" id="KW-1185">Reference proteome</keyword>
<feature type="domain" description="PAC" evidence="12">
    <location>
        <begin position="98"/>
        <end position="152"/>
    </location>
</feature>
<dbReference type="InterPro" id="IPR029016">
    <property type="entry name" value="GAF-like_dom_sf"/>
</dbReference>
<dbReference type="InterPro" id="IPR000700">
    <property type="entry name" value="PAS-assoc_C"/>
</dbReference>
<keyword evidence="5" id="KW-0808">Transferase</keyword>
<keyword evidence="7" id="KW-0902">Two-component regulatory system</keyword>
<protein>
    <recommendedName>
        <fullName evidence="8">Circadian input-output histidine kinase CikA</fullName>
        <ecNumber evidence="3">2.7.13.3</ecNumber>
    </recommendedName>
</protein>
<accession>A0A8S9TEE1</accession>
<dbReference type="PROSITE" id="PS50113">
    <property type="entry name" value="PAC"/>
    <property type="match status" value="1"/>
</dbReference>
<dbReference type="PROSITE" id="PS50110">
    <property type="entry name" value="RESPONSE_REGULATORY"/>
    <property type="match status" value="1"/>
</dbReference>
<dbReference type="CDD" id="cd17546">
    <property type="entry name" value="REC_hyHK_CKI1_RcsC-like"/>
    <property type="match status" value="1"/>
</dbReference>
<evidence type="ECO:0000259" key="11">
    <source>
        <dbReference type="PROSITE" id="PS50110"/>
    </source>
</evidence>
<proteinExistence type="inferred from homology"/>
<organism evidence="13 14">
    <name type="scientific">Tolypothrix bouteillei VB521301</name>
    <dbReference type="NCBI Taxonomy" id="1479485"/>
    <lineage>
        <taxon>Bacteria</taxon>
        <taxon>Bacillati</taxon>
        <taxon>Cyanobacteriota</taxon>
        <taxon>Cyanophyceae</taxon>
        <taxon>Nostocales</taxon>
        <taxon>Tolypothrichaceae</taxon>
        <taxon>Tolypothrix</taxon>
    </lineage>
</organism>
<dbReference type="PANTHER" id="PTHR43047">
    <property type="entry name" value="TWO-COMPONENT HISTIDINE PROTEIN KINASE"/>
    <property type="match status" value="1"/>
</dbReference>
<dbReference type="PRINTS" id="PR00344">
    <property type="entry name" value="BCTRLSENSOR"/>
</dbReference>
<reference evidence="13" key="1">
    <citation type="journal article" date="2015" name="Genome Announc.">
        <title>Draft Genome Sequence of Tolypothrix boutellei Strain VB521301.</title>
        <authorList>
            <person name="Chandrababunaidu M.M."/>
            <person name="Singh D."/>
            <person name="Sen D."/>
            <person name="Bhan S."/>
            <person name="Das S."/>
            <person name="Gupta A."/>
            <person name="Adhikary S.P."/>
            <person name="Tripathy S."/>
        </authorList>
    </citation>
    <scope>NUCLEOTIDE SEQUENCE</scope>
    <source>
        <strain evidence="13">VB521301</strain>
    </source>
</reference>
<dbReference type="SUPFAM" id="SSF52172">
    <property type="entry name" value="CheY-like"/>
    <property type="match status" value="1"/>
</dbReference>
<dbReference type="FunFam" id="1.10.287.130:FF:000001">
    <property type="entry name" value="Two-component sensor histidine kinase"/>
    <property type="match status" value="1"/>
</dbReference>
<evidence type="ECO:0000256" key="9">
    <source>
        <dbReference type="PROSITE-ProRule" id="PRU00169"/>
    </source>
</evidence>
<dbReference type="InterPro" id="IPR035965">
    <property type="entry name" value="PAS-like_dom_sf"/>
</dbReference>
<dbReference type="Gene3D" id="1.10.287.130">
    <property type="match status" value="1"/>
</dbReference>
<keyword evidence="6" id="KW-0418">Kinase</keyword>
<dbReference type="GO" id="GO:0005886">
    <property type="term" value="C:plasma membrane"/>
    <property type="evidence" value="ECO:0007669"/>
    <property type="project" value="TreeGrafter"/>
</dbReference>
<dbReference type="Gene3D" id="3.40.50.2300">
    <property type="match status" value="1"/>
</dbReference>
<dbReference type="SMART" id="SM00387">
    <property type="entry name" value="HATPase_c"/>
    <property type="match status" value="1"/>
</dbReference>